<keyword evidence="2" id="KW-0472">Membrane</keyword>
<dbReference type="EMBL" id="JBHSPW010000001">
    <property type="protein sequence ID" value="MFC5891428.1"/>
    <property type="molecule type" value="Genomic_DNA"/>
</dbReference>
<keyword evidence="4" id="KW-1185">Reference proteome</keyword>
<accession>A0ABW1FF26</accession>
<reference evidence="4" key="1">
    <citation type="journal article" date="2019" name="Int. J. Syst. Evol. Microbiol.">
        <title>The Global Catalogue of Microorganisms (GCM) 10K type strain sequencing project: providing services to taxonomists for standard genome sequencing and annotation.</title>
        <authorList>
            <consortium name="The Broad Institute Genomics Platform"/>
            <consortium name="The Broad Institute Genome Sequencing Center for Infectious Disease"/>
            <person name="Wu L."/>
            <person name="Ma J."/>
        </authorList>
    </citation>
    <scope>NUCLEOTIDE SEQUENCE [LARGE SCALE GENOMIC DNA]</scope>
    <source>
        <strain evidence="4">CGMCC 1.15809</strain>
    </source>
</reference>
<feature type="region of interest" description="Disordered" evidence="1">
    <location>
        <begin position="344"/>
        <end position="364"/>
    </location>
</feature>
<sequence length="364" mass="39030">MTTQIEASVELQQSAGNAVVEQGGLAAVVQSYAMSVTRQQKLDPSRCSSQVKPHAIGINKELDSAAETARYYLNTVQPESMRMLNAAHDYFLLQRSLIEISQEVQDKDDLAEILRGIRDDVGRIAAEAQQYVRTMQKLRDDFTNSGKAFTEYAAKLNAVVGGNQGVLRDLSNQLNSVNSQIRSNSSKAPNWLAIVGGLALIALGTLGAVFTGGLSLGLAIGGGVLLVKGMGRNNGQTLARLENQKRDIIAKQQQIQGEVKLLQTCEAGLTDLGGEAAKAATSAQSAANGWTDLRTSLDSFADQVEKSSQASGIMQKFRMQVADSQRDPILDKIQAMQRNLTSPQLVTSPTQPTGDLVQGQLGNI</sequence>
<evidence type="ECO:0000256" key="1">
    <source>
        <dbReference type="SAM" id="MobiDB-lite"/>
    </source>
</evidence>
<comment type="caution">
    <text evidence="3">The sequence shown here is derived from an EMBL/GenBank/DDBJ whole genome shotgun (WGS) entry which is preliminary data.</text>
</comment>
<dbReference type="CDD" id="cd22652">
    <property type="entry name" value="ClyA_AhlB-like"/>
    <property type="match status" value="1"/>
</dbReference>
<evidence type="ECO:0000313" key="4">
    <source>
        <dbReference type="Proteomes" id="UP001596241"/>
    </source>
</evidence>
<dbReference type="Pfam" id="PF05791">
    <property type="entry name" value="Bacillus_HBL"/>
    <property type="match status" value="1"/>
</dbReference>
<gene>
    <name evidence="3" type="ORF">ACFP3M_01105</name>
</gene>
<dbReference type="Proteomes" id="UP001596241">
    <property type="component" value="Unassembled WGS sequence"/>
</dbReference>
<feature type="transmembrane region" description="Helical" evidence="2">
    <location>
        <begin position="191"/>
        <end position="220"/>
    </location>
</feature>
<feature type="compositionally biased region" description="Polar residues" evidence="1">
    <location>
        <begin position="344"/>
        <end position="353"/>
    </location>
</feature>
<keyword evidence="2" id="KW-0812">Transmembrane</keyword>
<proteinExistence type="predicted"/>
<dbReference type="Gene3D" id="1.20.1170.10">
    <property type="match status" value="1"/>
</dbReference>
<evidence type="ECO:0000313" key="3">
    <source>
        <dbReference type="EMBL" id="MFC5891428.1"/>
    </source>
</evidence>
<dbReference type="InterPro" id="IPR008414">
    <property type="entry name" value="HBL"/>
</dbReference>
<dbReference type="SUPFAM" id="SSF58100">
    <property type="entry name" value="Bacterial hemolysins"/>
    <property type="match status" value="1"/>
</dbReference>
<dbReference type="RefSeq" id="WP_345081884.1">
    <property type="nucleotide sequence ID" value="NZ_BAAAWG010000006.1"/>
</dbReference>
<evidence type="ECO:0000256" key="2">
    <source>
        <dbReference type="SAM" id="Phobius"/>
    </source>
</evidence>
<name>A0ABW1FF26_9ACTN</name>
<keyword evidence="2" id="KW-1133">Transmembrane helix</keyword>
<protein>
    <submittedName>
        <fullName evidence="3">HBL/NHE enterotoxin family protein</fullName>
    </submittedName>
</protein>
<organism evidence="3 4">
    <name type="scientific">Streptomyces ramulosus</name>
    <dbReference type="NCBI Taxonomy" id="47762"/>
    <lineage>
        <taxon>Bacteria</taxon>
        <taxon>Bacillati</taxon>
        <taxon>Actinomycetota</taxon>
        <taxon>Actinomycetes</taxon>
        <taxon>Kitasatosporales</taxon>
        <taxon>Streptomycetaceae</taxon>
        <taxon>Streptomyces</taxon>
    </lineage>
</organism>